<dbReference type="PANTHER" id="PTHR16528">
    <property type="entry name" value="GOLGI-ASSOCIATED PDZ AND COILED-COIL MOTIF-CONTAINING"/>
    <property type="match status" value="1"/>
</dbReference>
<reference evidence="4 5" key="1">
    <citation type="journal article" date="2018" name="J. Allergy Clin. Immunol.">
        <title>High-quality assembly of Dermatophagoides pteronyssinus genome and transcriptome reveals a wide range of novel allergens.</title>
        <authorList>
            <person name="Liu X.Y."/>
            <person name="Yang K.Y."/>
            <person name="Wang M.Q."/>
            <person name="Kwok J.S."/>
            <person name="Zeng X."/>
            <person name="Yang Z."/>
            <person name="Xiao X.J."/>
            <person name="Lau C.P."/>
            <person name="Li Y."/>
            <person name="Huang Z.M."/>
            <person name="Ba J.G."/>
            <person name="Yim A.K."/>
            <person name="Ouyang C.Y."/>
            <person name="Ngai S.M."/>
            <person name="Chan T.F."/>
            <person name="Leung E.L."/>
            <person name="Liu L."/>
            <person name="Liu Z.G."/>
            <person name="Tsui S.K."/>
        </authorList>
    </citation>
    <scope>NUCLEOTIDE SEQUENCE [LARGE SCALE GENOMIC DNA]</scope>
    <source>
        <strain evidence="4">Derp</strain>
    </source>
</reference>
<name>A0ABQ8J126_DERPT</name>
<dbReference type="Proteomes" id="UP000887458">
    <property type="component" value="Unassembled WGS sequence"/>
</dbReference>
<dbReference type="InterPro" id="IPR001478">
    <property type="entry name" value="PDZ"/>
</dbReference>
<comment type="caution">
    <text evidence="4">The sequence shown here is derived from an EMBL/GenBank/DDBJ whole genome shotgun (WGS) entry which is preliminary data.</text>
</comment>
<dbReference type="Gene3D" id="2.30.42.10">
    <property type="match status" value="1"/>
</dbReference>
<feature type="domain" description="PDZ" evidence="3">
    <location>
        <begin position="421"/>
        <end position="489"/>
    </location>
</feature>
<dbReference type="PROSITE" id="PS50106">
    <property type="entry name" value="PDZ"/>
    <property type="match status" value="1"/>
</dbReference>
<dbReference type="EMBL" id="NJHN03000095">
    <property type="protein sequence ID" value="KAH9416269.1"/>
    <property type="molecule type" value="Genomic_DNA"/>
</dbReference>
<dbReference type="SUPFAM" id="SSF50156">
    <property type="entry name" value="PDZ domain-like"/>
    <property type="match status" value="1"/>
</dbReference>
<keyword evidence="5" id="KW-1185">Reference proteome</keyword>
<evidence type="ECO:0000313" key="4">
    <source>
        <dbReference type="EMBL" id="KAH9416269.1"/>
    </source>
</evidence>
<organism evidence="4 5">
    <name type="scientific">Dermatophagoides pteronyssinus</name>
    <name type="common">European house dust mite</name>
    <dbReference type="NCBI Taxonomy" id="6956"/>
    <lineage>
        <taxon>Eukaryota</taxon>
        <taxon>Metazoa</taxon>
        <taxon>Ecdysozoa</taxon>
        <taxon>Arthropoda</taxon>
        <taxon>Chelicerata</taxon>
        <taxon>Arachnida</taxon>
        <taxon>Acari</taxon>
        <taxon>Acariformes</taxon>
        <taxon>Sarcoptiformes</taxon>
        <taxon>Astigmata</taxon>
        <taxon>Psoroptidia</taxon>
        <taxon>Analgoidea</taxon>
        <taxon>Pyroglyphidae</taxon>
        <taxon>Dermatophagoidinae</taxon>
        <taxon>Dermatophagoides</taxon>
    </lineage>
</organism>
<evidence type="ECO:0000256" key="1">
    <source>
        <dbReference type="SAM" id="Coils"/>
    </source>
</evidence>
<dbReference type="InterPro" id="IPR036034">
    <property type="entry name" value="PDZ_sf"/>
</dbReference>
<feature type="compositionally biased region" description="Acidic residues" evidence="2">
    <location>
        <begin position="65"/>
        <end position="79"/>
    </location>
</feature>
<sequence>MNNNDDELINIIKCIENEFDTSFKCLLKKCTEFTNVNCFYCNECDKTISNSHHHRNNNNNQEVKNDDDYDDDDDDEEDESKTSQSLTFTDDYSNNEKNNDGDGNGNGDGDDKNEQNETLIEQLKPELIRIALSEAKLMIKTYLLAERTKQMKQKIERLEMENFHLRNRLKSTVWCNSIVDLDDGENDDDKLSHGYGDDADAADKCDAKNDTNTTTTNLIMLKCAIEQEIQNYRNDYNNYNDYQQQQREQNKQLRKQQRYENKIYGLNQVISYLKKELSGRVQQIQLLSNFNNQNQNNNDNPIYNDINEMIKESSSLLIMNNDDYLKIWKQLAFEIELNRFKTLIRIAEYDDHSDDDDDEEFGQQQQQSLNDSDKLQSILLNETGIKLNWKYLQQTTKNNHHQKSLSMDCKQFYERMGQIYFINIFIKKDKRLGLKIIGNKRTPLMIWKIKSNSLAEMNGHFRMGDFILSLDQDEMIGKTTEDFFKLIEQKFMGKWCRFSILRIPIISKYQTELEMKLNFELLYDDPFELNTM</sequence>
<gene>
    <name evidence="4" type="ORF">DERP_000768</name>
</gene>
<protein>
    <recommendedName>
        <fullName evidence="3">PDZ domain-containing protein</fullName>
    </recommendedName>
</protein>
<evidence type="ECO:0000256" key="2">
    <source>
        <dbReference type="SAM" id="MobiDB-lite"/>
    </source>
</evidence>
<feature type="region of interest" description="Disordered" evidence="2">
    <location>
        <begin position="50"/>
        <end position="114"/>
    </location>
</feature>
<dbReference type="CDD" id="cd00136">
    <property type="entry name" value="PDZ_canonical"/>
    <property type="match status" value="1"/>
</dbReference>
<evidence type="ECO:0000259" key="3">
    <source>
        <dbReference type="PROSITE" id="PS50106"/>
    </source>
</evidence>
<dbReference type="InterPro" id="IPR038879">
    <property type="entry name" value="GOPC"/>
</dbReference>
<accession>A0ABQ8J126</accession>
<feature type="coiled-coil region" evidence="1">
    <location>
        <begin position="229"/>
        <end position="262"/>
    </location>
</feature>
<evidence type="ECO:0000313" key="5">
    <source>
        <dbReference type="Proteomes" id="UP000887458"/>
    </source>
</evidence>
<feature type="compositionally biased region" description="Polar residues" evidence="2">
    <location>
        <begin position="82"/>
        <end position="92"/>
    </location>
</feature>
<keyword evidence="1" id="KW-0175">Coiled coil</keyword>
<reference evidence="4 5" key="2">
    <citation type="journal article" date="2022" name="Mol. Biol. Evol.">
        <title>Comparative Genomics Reveals Insights into the Divergent Evolution of Astigmatic Mites and Household Pest Adaptations.</title>
        <authorList>
            <person name="Xiong Q."/>
            <person name="Wan A.T."/>
            <person name="Liu X."/>
            <person name="Fung C.S."/>
            <person name="Xiao X."/>
            <person name="Malainual N."/>
            <person name="Hou J."/>
            <person name="Wang L."/>
            <person name="Wang M."/>
            <person name="Yang K.Y."/>
            <person name="Cui Y."/>
            <person name="Leung E.L."/>
            <person name="Nong W."/>
            <person name="Shin S.K."/>
            <person name="Au S.W."/>
            <person name="Jeong K.Y."/>
            <person name="Chew F.T."/>
            <person name="Hui J.H."/>
            <person name="Leung T.F."/>
            <person name="Tungtrongchitr A."/>
            <person name="Zhong N."/>
            <person name="Liu Z."/>
            <person name="Tsui S.K."/>
        </authorList>
    </citation>
    <scope>NUCLEOTIDE SEQUENCE [LARGE SCALE GENOMIC DNA]</scope>
    <source>
        <strain evidence="4">Derp</strain>
    </source>
</reference>
<dbReference type="PANTHER" id="PTHR16528:SF2">
    <property type="entry name" value="GOLGI-ASSOCIATED PDZ AND COILED-COIL MOTIF-CONTAINING PROTEIN"/>
    <property type="match status" value="1"/>
</dbReference>
<proteinExistence type="predicted"/>